<proteinExistence type="predicted"/>
<dbReference type="AlphaFoldDB" id="A0A450TPS6"/>
<evidence type="ECO:0000313" key="2">
    <source>
        <dbReference type="EMBL" id="VFJ69968.1"/>
    </source>
</evidence>
<reference evidence="2" key="1">
    <citation type="submission" date="2019-02" db="EMBL/GenBank/DDBJ databases">
        <authorList>
            <person name="Gruber-Vodicka R. H."/>
            <person name="Seah K. B. B."/>
        </authorList>
    </citation>
    <scope>NUCLEOTIDE SEQUENCE</scope>
    <source>
        <strain evidence="2">BECK_BZ106</strain>
        <strain evidence="1">BECK_BZ15</strain>
    </source>
</reference>
<name>A0A450TPS6_9GAMM</name>
<protein>
    <submittedName>
        <fullName evidence="2">Uncharacterized protein</fullName>
    </submittedName>
</protein>
<sequence>MLSNYQILQIIVISRSPFKRHILSDRQGIQCPITCIRGNYPSLEKGVLEIRLRRQNLP</sequence>
<accession>A0A450TPS6</accession>
<dbReference type="EMBL" id="CAADFD010000176">
    <property type="protein sequence ID" value="VFJ69968.1"/>
    <property type="molecule type" value="Genomic_DNA"/>
</dbReference>
<evidence type="ECO:0000313" key="1">
    <source>
        <dbReference type="EMBL" id="VFJ55527.1"/>
    </source>
</evidence>
<organism evidence="2">
    <name type="scientific">Candidatus Kentrum sp. FW</name>
    <dbReference type="NCBI Taxonomy" id="2126338"/>
    <lineage>
        <taxon>Bacteria</taxon>
        <taxon>Pseudomonadati</taxon>
        <taxon>Pseudomonadota</taxon>
        <taxon>Gammaproteobacteria</taxon>
        <taxon>Candidatus Kentrum</taxon>
    </lineage>
</organism>
<dbReference type="EMBL" id="CAADEW010000054">
    <property type="protein sequence ID" value="VFJ55527.1"/>
    <property type="molecule type" value="Genomic_DNA"/>
</dbReference>
<gene>
    <name evidence="1" type="ORF">BECKFW1821A_GA0114235_105414</name>
    <name evidence="2" type="ORF">BECKFW1821B_GA0114236_11761</name>
</gene>